<feature type="region of interest" description="Disordered" evidence="1">
    <location>
        <begin position="294"/>
        <end position="314"/>
    </location>
</feature>
<comment type="caution">
    <text evidence="2">The sequence shown here is derived from an EMBL/GenBank/DDBJ whole genome shotgun (WGS) entry which is preliminary data.</text>
</comment>
<dbReference type="EMBL" id="JARJCW010000007">
    <property type="protein sequence ID" value="KAJ7222428.1"/>
    <property type="molecule type" value="Genomic_DNA"/>
</dbReference>
<feature type="region of interest" description="Disordered" evidence="1">
    <location>
        <begin position="782"/>
        <end position="840"/>
    </location>
</feature>
<feature type="compositionally biased region" description="Polar residues" evidence="1">
    <location>
        <begin position="725"/>
        <end position="734"/>
    </location>
</feature>
<feature type="compositionally biased region" description="Polar residues" evidence="1">
    <location>
        <begin position="129"/>
        <end position="148"/>
    </location>
</feature>
<gene>
    <name evidence="2" type="ORF">GGX14DRAFT_663758</name>
</gene>
<keyword evidence="3" id="KW-1185">Reference proteome</keyword>
<evidence type="ECO:0000256" key="1">
    <source>
        <dbReference type="SAM" id="MobiDB-lite"/>
    </source>
</evidence>
<accession>A0AAD7E072</accession>
<dbReference type="Proteomes" id="UP001219525">
    <property type="component" value="Unassembled WGS sequence"/>
</dbReference>
<feature type="compositionally biased region" description="Polar residues" evidence="1">
    <location>
        <begin position="185"/>
        <end position="215"/>
    </location>
</feature>
<feature type="region of interest" description="Disordered" evidence="1">
    <location>
        <begin position="118"/>
        <end position="152"/>
    </location>
</feature>
<feature type="region of interest" description="Disordered" evidence="1">
    <location>
        <begin position="1"/>
        <end position="65"/>
    </location>
</feature>
<feature type="compositionally biased region" description="Polar residues" evidence="1">
    <location>
        <begin position="450"/>
        <end position="461"/>
    </location>
</feature>
<feature type="compositionally biased region" description="Polar residues" evidence="1">
    <location>
        <begin position="1"/>
        <end position="14"/>
    </location>
</feature>
<feature type="compositionally biased region" description="Basic and acidic residues" evidence="1">
    <location>
        <begin position="414"/>
        <end position="423"/>
    </location>
</feature>
<evidence type="ECO:0000313" key="3">
    <source>
        <dbReference type="Proteomes" id="UP001219525"/>
    </source>
</evidence>
<sequence>MSNFQEPGQDSPSYYPNAIYDNVFSPQQPPITPNNEPAADSPRECSVRGCSNPTDPPGPNTFGSKSLKMCAVCREKHRTYASTKRERRKAEKALVYRLSVSAAGTQLQDAVSEPDAWVDATESEDARQPSATVEQYTPSAPTLPTTNFEPPPSVQWAIDPALYSQPVASSSSTLAGALTLPPSVSNPPAVTSPSVAYNTDLSSTPTLSGTQTTSASRDDGSEAVGTIPHPDTGKPRYCSVKGCKAIILESIEEYGFRMCQSCRTRYRLYGVTKRAKWKAERVAYDRELQALREKEDQRRAASGLPPLSESPDDVQAWEQSLIDEQVIPPCAPDPMPMDPLDIPRQVASLPARMCTVSHCHKILPGSYRYKRCETHRVQNRWHSKLKRGREKIEKGFMLPDGTELVAPGPIKTKKIAEPKESEITKNATGTDEAAQKLDNGELNGGEPDATSISPTTEQKGSTRSHRRPKDPSVCKEADCCNLILPGTRWRTCGNCRSKLFKRTPRQPETGGLALANAAPDVNNPELAGSTLSASSSPVIPANATRPDAVATYSPGYTSTSTLLTVNEPPSENRLQSETHGDLNTAGPSTNYVIRPARKYRKYSRLEKDPVTTYISSAEVSSSNGQLASSTSYSYTQLASNSHSQSPTPAYPYPLPPPGPPGTFPYYIPPGYFIPSSTTTRGQPPMVYIPSPYPYAMSPHDKQGASGPPFPYYPYAPPPPGYAHALTQQHSGASNPHTPGTAPPPPPATHTFKTYQYRFNVPLSPAVPPGHSQEYIHYQFKNAPPKKRRRPNAEGEAAVSAPVPGQDPAHPPVMHRFSPPPQNGEQPPADGHAAVAQLPLPGSPRINTSAFLAPESAQPIHAEAAVAATEVSGMSSSISSAPLQSQRTCGSKTCQRILSVATAGPLCEKCRVKMKKRQAMAKQRFRLEPKKIMLPIVGLNSEVPAM</sequence>
<dbReference type="AlphaFoldDB" id="A0AAD7E072"/>
<proteinExistence type="predicted"/>
<feature type="region of interest" description="Disordered" evidence="1">
    <location>
        <begin position="720"/>
        <end position="751"/>
    </location>
</feature>
<feature type="region of interest" description="Disordered" evidence="1">
    <location>
        <begin position="400"/>
        <end position="473"/>
    </location>
</feature>
<protein>
    <submittedName>
        <fullName evidence="2">Uncharacterized protein</fullName>
    </submittedName>
</protein>
<name>A0AAD7E072_9AGAR</name>
<feature type="region of interest" description="Disordered" evidence="1">
    <location>
        <begin position="185"/>
        <end position="231"/>
    </location>
</feature>
<reference evidence="2" key="1">
    <citation type="submission" date="2023-03" db="EMBL/GenBank/DDBJ databases">
        <title>Massive genome expansion in bonnet fungi (Mycena s.s.) driven by repeated elements and novel gene families across ecological guilds.</title>
        <authorList>
            <consortium name="Lawrence Berkeley National Laboratory"/>
            <person name="Harder C.B."/>
            <person name="Miyauchi S."/>
            <person name="Viragh M."/>
            <person name="Kuo A."/>
            <person name="Thoen E."/>
            <person name="Andreopoulos B."/>
            <person name="Lu D."/>
            <person name="Skrede I."/>
            <person name="Drula E."/>
            <person name="Henrissat B."/>
            <person name="Morin E."/>
            <person name="Kohler A."/>
            <person name="Barry K."/>
            <person name="LaButti K."/>
            <person name="Morin E."/>
            <person name="Salamov A."/>
            <person name="Lipzen A."/>
            <person name="Mereny Z."/>
            <person name="Hegedus B."/>
            <person name="Baldrian P."/>
            <person name="Stursova M."/>
            <person name="Weitz H."/>
            <person name="Taylor A."/>
            <person name="Grigoriev I.V."/>
            <person name="Nagy L.G."/>
            <person name="Martin F."/>
            <person name="Kauserud H."/>
        </authorList>
    </citation>
    <scope>NUCLEOTIDE SEQUENCE</scope>
    <source>
        <strain evidence="2">9144</strain>
    </source>
</reference>
<feature type="region of interest" description="Disordered" evidence="1">
    <location>
        <begin position="560"/>
        <end position="589"/>
    </location>
</feature>
<evidence type="ECO:0000313" key="2">
    <source>
        <dbReference type="EMBL" id="KAJ7222428.1"/>
    </source>
</evidence>
<feature type="compositionally biased region" description="Polar residues" evidence="1">
    <location>
        <begin position="560"/>
        <end position="573"/>
    </location>
</feature>
<organism evidence="2 3">
    <name type="scientific">Mycena pura</name>
    <dbReference type="NCBI Taxonomy" id="153505"/>
    <lineage>
        <taxon>Eukaryota</taxon>
        <taxon>Fungi</taxon>
        <taxon>Dikarya</taxon>
        <taxon>Basidiomycota</taxon>
        <taxon>Agaricomycotina</taxon>
        <taxon>Agaricomycetes</taxon>
        <taxon>Agaricomycetidae</taxon>
        <taxon>Agaricales</taxon>
        <taxon>Marasmiineae</taxon>
        <taxon>Mycenaceae</taxon>
        <taxon>Mycena</taxon>
    </lineage>
</organism>